<evidence type="ECO:0000256" key="6">
    <source>
        <dbReference type="ARBA" id="ARBA00023002"/>
    </source>
</evidence>
<feature type="domain" description="Malic enzyme NAD-binding" evidence="11">
    <location>
        <begin position="160"/>
        <end position="397"/>
    </location>
</feature>
<dbReference type="InterPro" id="IPR051674">
    <property type="entry name" value="Malate_Decarboxylase"/>
</dbReference>
<keyword evidence="6" id="KW-0560">Oxidoreductase</keyword>
<dbReference type="SUPFAM" id="SSF53659">
    <property type="entry name" value="Isocitrate/Isopropylmalate dehydrogenase-like"/>
    <property type="match status" value="1"/>
</dbReference>
<dbReference type="SMART" id="SM01274">
    <property type="entry name" value="malic"/>
    <property type="match status" value="1"/>
</dbReference>
<evidence type="ECO:0000256" key="3">
    <source>
        <dbReference type="ARBA" id="ARBA00007686"/>
    </source>
</evidence>
<accession>A0A936EZM9</accession>
<dbReference type="InterPro" id="IPR002505">
    <property type="entry name" value="PTA_PTB"/>
</dbReference>
<evidence type="ECO:0000256" key="7">
    <source>
        <dbReference type="ARBA" id="ARBA00023268"/>
    </source>
</evidence>
<dbReference type="Proteomes" id="UP000709959">
    <property type="component" value="Unassembled WGS sequence"/>
</dbReference>
<dbReference type="Pfam" id="PF03949">
    <property type="entry name" value="Malic_M"/>
    <property type="match status" value="1"/>
</dbReference>
<dbReference type="InterPro" id="IPR012301">
    <property type="entry name" value="Malic_N_dom"/>
</dbReference>
<evidence type="ECO:0000256" key="1">
    <source>
        <dbReference type="ARBA" id="ARBA00001936"/>
    </source>
</evidence>
<dbReference type="Pfam" id="PF00390">
    <property type="entry name" value="malic"/>
    <property type="match status" value="1"/>
</dbReference>
<dbReference type="InterPro" id="IPR046346">
    <property type="entry name" value="Aminoacid_DH-like_N_sf"/>
</dbReference>
<evidence type="ECO:0000313" key="14">
    <source>
        <dbReference type="Proteomes" id="UP000709959"/>
    </source>
</evidence>
<dbReference type="InterPro" id="IPR045213">
    <property type="entry name" value="Malic_NAD-bd_bact_type"/>
</dbReference>
<feature type="binding site" evidence="10">
    <location>
        <begin position="73"/>
        <end position="80"/>
    </location>
    <ligand>
        <name>NADP(+)</name>
        <dbReference type="ChEBI" id="CHEBI:58349"/>
    </ligand>
</feature>
<dbReference type="FunFam" id="3.40.50.720:FF:000095">
    <property type="entry name" value="NADP-dependent malic enzyme"/>
    <property type="match status" value="1"/>
</dbReference>
<proteinExistence type="inferred from homology"/>
<dbReference type="CDD" id="cd05311">
    <property type="entry name" value="NAD_bind_2_malic_enz"/>
    <property type="match status" value="1"/>
</dbReference>
<keyword evidence="5 9" id="KW-0479">Metal-binding</keyword>
<dbReference type="InterPro" id="IPR012188">
    <property type="entry name" value="ME_PTA"/>
</dbReference>
<dbReference type="PROSITE" id="PS00331">
    <property type="entry name" value="MALIC_ENZYMES"/>
    <property type="match status" value="1"/>
</dbReference>
<name>A0A936EZM9_9BACT</name>
<dbReference type="SMART" id="SM00919">
    <property type="entry name" value="Malic_M"/>
    <property type="match status" value="1"/>
</dbReference>
<dbReference type="InterPro" id="IPR036291">
    <property type="entry name" value="NAD(P)-bd_dom_sf"/>
</dbReference>
<evidence type="ECO:0000256" key="5">
    <source>
        <dbReference type="ARBA" id="ARBA00022723"/>
    </source>
</evidence>
<dbReference type="SUPFAM" id="SSF51735">
    <property type="entry name" value="NAD(P)-binding Rossmann-fold domains"/>
    <property type="match status" value="1"/>
</dbReference>
<dbReference type="EMBL" id="JADKCH010000001">
    <property type="protein sequence ID" value="MBK8571468.1"/>
    <property type="molecule type" value="Genomic_DNA"/>
</dbReference>
<dbReference type="GO" id="GO:0006108">
    <property type="term" value="P:malate metabolic process"/>
    <property type="evidence" value="ECO:0007669"/>
    <property type="project" value="InterPro"/>
</dbReference>
<feature type="binding site" evidence="9">
    <location>
        <position position="133"/>
    </location>
    <ligand>
        <name>a divalent metal cation</name>
        <dbReference type="ChEBI" id="CHEBI:60240"/>
    </ligand>
</feature>
<reference evidence="13 14" key="1">
    <citation type="submission" date="2020-10" db="EMBL/GenBank/DDBJ databases">
        <title>Connecting structure to function with the recovery of over 1000 high-quality activated sludge metagenome-assembled genomes encoding full-length rRNA genes using long-read sequencing.</title>
        <authorList>
            <person name="Singleton C.M."/>
            <person name="Petriglieri F."/>
            <person name="Kristensen J.M."/>
            <person name="Kirkegaard R.H."/>
            <person name="Michaelsen T.Y."/>
            <person name="Andersen M.H."/>
            <person name="Karst S.M."/>
            <person name="Dueholm M.S."/>
            <person name="Nielsen P.H."/>
            <person name="Albertsen M."/>
        </authorList>
    </citation>
    <scope>NUCLEOTIDE SEQUENCE [LARGE SCALE GENOMIC DNA]</scope>
    <source>
        <strain evidence="13">OdNE_18-Q3-R46-58_MAXAC.008</strain>
    </source>
</reference>
<comment type="cofactor">
    <cofactor evidence="1">
        <name>Mn(2+)</name>
        <dbReference type="ChEBI" id="CHEBI:29035"/>
    </cofactor>
</comment>
<feature type="domain" description="Malic enzyme N-terminal" evidence="12">
    <location>
        <begin position="15"/>
        <end position="148"/>
    </location>
</feature>
<dbReference type="GO" id="GO:0016616">
    <property type="term" value="F:oxidoreductase activity, acting on the CH-OH group of donors, NAD or NADP as acceptor"/>
    <property type="evidence" value="ECO:0007669"/>
    <property type="project" value="InterPro"/>
</dbReference>
<protein>
    <submittedName>
        <fullName evidence="13">NADP-dependent malic enzyme</fullName>
    </submittedName>
</protein>
<feature type="binding site" evidence="9">
    <location>
        <position position="134"/>
    </location>
    <ligand>
        <name>a divalent metal cation</name>
        <dbReference type="ChEBI" id="CHEBI:60240"/>
    </ligand>
</feature>
<sequence length="751" mass="81934">MKKQEALDYHSMGRKGKIEVIATKPCSTARDLSLAYSPGVAEPCLAIEKDPELAYEYTAKGNLVAVLSNGTAVLGLGNLGALAGKPVMEGKGVLFKRFADIDVFDIEVDETDIDRFCQVARALEPTFGGINLEDIKAPECFEIETRLKKEMNIPVFHDDQHGTAIISTAALMNACEITGKKMPDMKVVFSGAGASAIACANMMIEAGVKLENLWLCDTKGLVYTGRGEGMNKYKDKFAKPSEWRTLADTIKDADVFVGCSSKGALTPEMLLSMAKNPIVFALANPDPEIDYPTAMATRKDIILATGRSDYPNQVNNVLGFPFIFRGALDVRASEINEPMKIAAAKALAALARQEVPESVSRAYAGQKFSFGPEYIIPKPFDPRVLLWVAPAVAQAAMDTGVARKPIADMKAYIERLEGLQGRSKDVIRSVVHRAKENPKRVVFPEGDHPLILQAVSQMVDEGICIPILLGEPAKIKAVAADHGIGLEGIEILDPGSVAWRQEAEDAFYDLRKRRGVTRTEAKRQIRRRIYFGAMMCRLGKADGLIAGLTMYYPETIRPCLEVIGTRKGVKKVCGVYTMVLKNRVLFFSDTTMNIEPTGEELAEIAMLTSDLVKDTFNMEPKVAMLSFSSFGSVEHPLVRKVQKAVEIVKATRPELKCDGEMQADTALGDGILAENYPWVDLPGGPNVLIFPDLTSGNIGYKLVQRLAGAEVIGPITCGMAAPVHVLQRHSDLNDIIHLTALTVVEAQQKQK</sequence>
<dbReference type="PIRSF" id="PIRSF036684">
    <property type="entry name" value="ME_PTA"/>
    <property type="match status" value="1"/>
</dbReference>
<comment type="similarity">
    <text evidence="3">In the N-terminal section; belongs to the malic enzymes family.</text>
</comment>
<keyword evidence="7" id="KW-0511">Multifunctional enzyme</keyword>
<dbReference type="Pfam" id="PF01515">
    <property type="entry name" value="PTA_PTB"/>
    <property type="match status" value="1"/>
</dbReference>
<dbReference type="Gene3D" id="3.40.50.10380">
    <property type="entry name" value="Malic enzyme, N-terminal domain"/>
    <property type="match status" value="1"/>
</dbReference>
<evidence type="ECO:0000256" key="10">
    <source>
        <dbReference type="PIRSR" id="PIRSR036684-3"/>
    </source>
</evidence>
<evidence type="ECO:0000259" key="11">
    <source>
        <dbReference type="SMART" id="SM00919"/>
    </source>
</evidence>
<evidence type="ECO:0000256" key="9">
    <source>
        <dbReference type="PIRSR" id="PIRSR036684-2"/>
    </source>
</evidence>
<dbReference type="InterPro" id="IPR012302">
    <property type="entry name" value="Malic_NAD-bd"/>
</dbReference>
<comment type="similarity">
    <text evidence="4">In the C-terminal section; belongs to the phosphate acetyltransferase and butyryltransferase family.</text>
</comment>
<dbReference type="SUPFAM" id="SSF53223">
    <property type="entry name" value="Aminoacid dehydrogenase-like, N-terminal domain"/>
    <property type="match status" value="1"/>
</dbReference>
<evidence type="ECO:0000313" key="13">
    <source>
        <dbReference type="EMBL" id="MBK8571468.1"/>
    </source>
</evidence>
<organism evidence="13 14">
    <name type="scientific">Candidatus Geothrix odensensis</name>
    <dbReference type="NCBI Taxonomy" id="2954440"/>
    <lineage>
        <taxon>Bacteria</taxon>
        <taxon>Pseudomonadati</taxon>
        <taxon>Acidobacteriota</taxon>
        <taxon>Holophagae</taxon>
        <taxon>Holophagales</taxon>
        <taxon>Holophagaceae</taxon>
        <taxon>Geothrix</taxon>
    </lineage>
</organism>
<gene>
    <name evidence="13" type="ORF">IPN91_02270</name>
</gene>
<dbReference type="GO" id="GO:0051287">
    <property type="term" value="F:NAD binding"/>
    <property type="evidence" value="ECO:0007669"/>
    <property type="project" value="InterPro"/>
</dbReference>
<dbReference type="GO" id="GO:0016746">
    <property type="term" value="F:acyltransferase activity"/>
    <property type="evidence" value="ECO:0007669"/>
    <property type="project" value="InterPro"/>
</dbReference>
<comment type="caution">
    <text evidence="13">The sequence shown here is derived from an EMBL/GenBank/DDBJ whole genome shotgun (WGS) entry which is preliminary data.</text>
</comment>
<dbReference type="FunFam" id="3.40.50.10380:FF:000003">
    <property type="entry name" value="NADP-dependent malic enzyme"/>
    <property type="match status" value="1"/>
</dbReference>
<dbReference type="GO" id="GO:0046872">
    <property type="term" value="F:metal ion binding"/>
    <property type="evidence" value="ECO:0007669"/>
    <property type="project" value="UniProtKB-KW"/>
</dbReference>
<evidence type="ECO:0000256" key="4">
    <source>
        <dbReference type="ARBA" id="ARBA00008756"/>
    </source>
</evidence>
<evidence type="ECO:0000256" key="8">
    <source>
        <dbReference type="PIRSR" id="PIRSR036684-1"/>
    </source>
</evidence>
<dbReference type="PANTHER" id="PTHR43237">
    <property type="entry name" value="NADP-DEPENDENT MALIC ENZYME"/>
    <property type="match status" value="1"/>
</dbReference>
<evidence type="ECO:0000259" key="12">
    <source>
        <dbReference type="SMART" id="SM01274"/>
    </source>
</evidence>
<dbReference type="InterPro" id="IPR042112">
    <property type="entry name" value="P_AcTrfase_dom2"/>
</dbReference>
<dbReference type="Gene3D" id="3.40.50.720">
    <property type="entry name" value="NAD(P)-binding Rossmann-like Domain"/>
    <property type="match status" value="1"/>
</dbReference>
<evidence type="ECO:0000256" key="2">
    <source>
        <dbReference type="ARBA" id="ARBA00001946"/>
    </source>
</evidence>
<dbReference type="GO" id="GO:0004470">
    <property type="term" value="F:malic enzyme activity"/>
    <property type="evidence" value="ECO:0007669"/>
    <property type="project" value="InterPro"/>
</dbReference>
<keyword evidence="10" id="KW-0521">NADP</keyword>
<dbReference type="InterPro" id="IPR042113">
    <property type="entry name" value="P_AcTrfase_dom1"/>
</dbReference>
<dbReference type="Gene3D" id="3.40.50.10750">
    <property type="entry name" value="Isocitrate/Isopropylmalate dehydrogenase-like"/>
    <property type="match status" value="1"/>
</dbReference>
<dbReference type="Gene3D" id="3.40.50.10950">
    <property type="match status" value="1"/>
</dbReference>
<dbReference type="AlphaFoldDB" id="A0A936EZM9"/>
<dbReference type="PANTHER" id="PTHR43237:SF4">
    <property type="entry name" value="NADP-DEPENDENT MALIC ENZYME"/>
    <property type="match status" value="1"/>
</dbReference>
<feature type="binding site" evidence="10">
    <location>
        <position position="159"/>
    </location>
    <ligand>
        <name>a divalent metal cation</name>
        <dbReference type="ChEBI" id="CHEBI:60240"/>
    </ligand>
</feature>
<feature type="active site" description="Proton acceptor" evidence="8">
    <location>
        <position position="91"/>
    </location>
</feature>
<dbReference type="InterPro" id="IPR037062">
    <property type="entry name" value="Malic_N_dom_sf"/>
</dbReference>
<feature type="binding site" evidence="10">
    <location>
        <position position="284"/>
    </location>
    <ligand>
        <name>a divalent metal cation</name>
        <dbReference type="ChEBI" id="CHEBI:60240"/>
    </ligand>
</feature>
<dbReference type="InterPro" id="IPR015884">
    <property type="entry name" value="Malic_enzyme_CS"/>
</dbReference>
<comment type="cofactor">
    <cofactor evidence="2">
        <name>Mg(2+)</name>
        <dbReference type="ChEBI" id="CHEBI:18420"/>
    </cofactor>
</comment>